<protein>
    <recommendedName>
        <fullName evidence="5">DRBM domain-containing protein</fullName>
    </recommendedName>
</protein>
<evidence type="ECO:0000256" key="1">
    <source>
        <dbReference type="ARBA" id="ARBA00022737"/>
    </source>
</evidence>
<feature type="region of interest" description="Disordered" evidence="4">
    <location>
        <begin position="1"/>
        <end position="69"/>
    </location>
</feature>
<feature type="domain" description="DRBM" evidence="5">
    <location>
        <begin position="160"/>
        <end position="227"/>
    </location>
</feature>
<evidence type="ECO:0000259" key="5">
    <source>
        <dbReference type="PROSITE" id="PS50137"/>
    </source>
</evidence>
<keyword evidence="7" id="KW-1185">Reference proteome</keyword>
<reference evidence="6 7" key="1">
    <citation type="submission" date="2018-10" db="EMBL/GenBank/DDBJ databases">
        <title>A high-quality apple genome assembly.</title>
        <authorList>
            <person name="Hu J."/>
        </authorList>
    </citation>
    <scope>NUCLEOTIDE SEQUENCE [LARGE SCALE GENOMIC DNA]</scope>
    <source>
        <strain evidence="7">cv. HFTH1</strain>
        <tissue evidence="6">Young leaf</tissue>
    </source>
</reference>
<dbReference type="PANTHER" id="PTHR46031">
    <property type="match status" value="1"/>
</dbReference>
<comment type="caution">
    <text evidence="6">The sequence shown here is derived from an EMBL/GenBank/DDBJ whole genome shotgun (WGS) entry which is preliminary data.</text>
</comment>
<dbReference type="CDD" id="cd00048">
    <property type="entry name" value="DSRM_SF"/>
    <property type="match status" value="1"/>
</dbReference>
<feature type="region of interest" description="Disordered" evidence="4">
    <location>
        <begin position="384"/>
        <end position="422"/>
    </location>
</feature>
<dbReference type="PROSITE" id="PS50137">
    <property type="entry name" value="DS_RBD"/>
    <property type="match status" value="2"/>
</dbReference>
<dbReference type="STRING" id="3750.A0A498J4N0"/>
<dbReference type="SMART" id="SM00358">
    <property type="entry name" value="DSRM"/>
    <property type="match status" value="2"/>
</dbReference>
<dbReference type="GO" id="GO:0003723">
    <property type="term" value="F:RNA binding"/>
    <property type="evidence" value="ECO:0007669"/>
    <property type="project" value="UniProtKB-UniRule"/>
</dbReference>
<evidence type="ECO:0000256" key="3">
    <source>
        <dbReference type="PROSITE-ProRule" id="PRU00266"/>
    </source>
</evidence>
<evidence type="ECO:0000313" key="7">
    <source>
        <dbReference type="Proteomes" id="UP000290289"/>
    </source>
</evidence>
<dbReference type="EMBL" id="RDQH01000335">
    <property type="protein sequence ID" value="RXH90568.1"/>
    <property type="molecule type" value="Genomic_DNA"/>
</dbReference>
<gene>
    <name evidence="6" type="ORF">DVH24_035332</name>
</gene>
<dbReference type="Pfam" id="PF00035">
    <property type="entry name" value="dsrm"/>
    <property type="match status" value="2"/>
</dbReference>
<feature type="domain" description="DRBM" evidence="5">
    <location>
        <begin position="72"/>
        <end position="142"/>
    </location>
</feature>
<accession>A0A498J4N0</accession>
<keyword evidence="2 3" id="KW-0694">RNA-binding</keyword>
<feature type="compositionally biased region" description="Low complexity" evidence="4">
    <location>
        <begin position="1"/>
        <end position="17"/>
    </location>
</feature>
<dbReference type="InterPro" id="IPR014720">
    <property type="entry name" value="dsRBD_dom"/>
</dbReference>
<dbReference type="Proteomes" id="UP000290289">
    <property type="component" value="Chromosome 9"/>
</dbReference>
<proteinExistence type="predicted"/>
<name>A0A498J4N0_MALDO</name>
<dbReference type="SUPFAM" id="SSF54768">
    <property type="entry name" value="dsRNA-binding domain-like"/>
    <property type="match status" value="2"/>
</dbReference>
<evidence type="ECO:0000313" key="6">
    <source>
        <dbReference type="EMBL" id="RXH90568.1"/>
    </source>
</evidence>
<dbReference type="AlphaFoldDB" id="A0A498J4N0"/>
<feature type="compositionally biased region" description="Polar residues" evidence="4">
    <location>
        <begin position="397"/>
        <end position="422"/>
    </location>
</feature>
<organism evidence="6 7">
    <name type="scientific">Malus domestica</name>
    <name type="common">Apple</name>
    <name type="synonym">Pyrus malus</name>
    <dbReference type="NCBI Taxonomy" id="3750"/>
    <lineage>
        <taxon>Eukaryota</taxon>
        <taxon>Viridiplantae</taxon>
        <taxon>Streptophyta</taxon>
        <taxon>Embryophyta</taxon>
        <taxon>Tracheophyta</taxon>
        <taxon>Spermatophyta</taxon>
        <taxon>Magnoliopsida</taxon>
        <taxon>eudicotyledons</taxon>
        <taxon>Gunneridae</taxon>
        <taxon>Pentapetalae</taxon>
        <taxon>rosids</taxon>
        <taxon>fabids</taxon>
        <taxon>Rosales</taxon>
        <taxon>Rosaceae</taxon>
        <taxon>Amygdaloideae</taxon>
        <taxon>Maleae</taxon>
        <taxon>Malus</taxon>
    </lineage>
</organism>
<evidence type="ECO:0000256" key="4">
    <source>
        <dbReference type="SAM" id="MobiDB-lite"/>
    </source>
</evidence>
<sequence length="422" mass="44553">MEASDSNLSQLQLQLSNQPPPQNPTPVHHQFLNPAPVQDQVPAQNPASSASPSASSASASASSSKSLPDHLTHKNRLQEYAQGAGLPLPVYQTVNEGNRHAPSTFRSSVLVDGVCYASSNTFASRKAAEQDAARLAMISITEKIKDEVPTIPPVHEDLVFCKSILNEYNMKRKIEPPTYQTFQGNAKVPFFVSSLVVNGVSYTGDVGKSKKEAEQLAARVVIQSLLGDSESAPIMSEILRSKYKLAHKSKEPDSSHASLATSAVNTGQGYVISTDTPVVVAPEASLGMHPPRHEFIKRKQEEPASQAPPQLPIAFVPPACKQPLVVVSTSLATTPTSLAPASTSLAPASASLAPASASLAPASTSLTPAPTSLGPAPTFWAVLPASKKRRKNKKSETNLQNDNQLPAGTLNLNQPASCAASQ</sequence>
<keyword evidence="1" id="KW-0677">Repeat</keyword>
<feature type="compositionally biased region" description="Low complexity" evidence="4">
    <location>
        <begin position="46"/>
        <end position="64"/>
    </location>
</feature>
<dbReference type="Gene3D" id="3.30.160.20">
    <property type="match status" value="2"/>
</dbReference>
<dbReference type="PANTHER" id="PTHR46031:SF37">
    <property type="entry name" value="DRBM DOMAIN-CONTAINING PROTEIN"/>
    <property type="match status" value="1"/>
</dbReference>
<evidence type="ECO:0000256" key="2">
    <source>
        <dbReference type="ARBA" id="ARBA00022884"/>
    </source>
</evidence>